<evidence type="ECO:0000313" key="2">
    <source>
        <dbReference type="EMBL" id="RAW00930.1"/>
    </source>
</evidence>
<dbReference type="Proteomes" id="UP000251889">
    <property type="component" value="Unassembled WGS sequence"/>
</dbReference>
<dbReference type="GO" id="GO:0047470">
    <property type="term" value="F:(1,4)-alpha-D-glucan 1-alpha-D-glucosylmutase activity"/>
    <property type="evidence" value="ECO:0007669"/>
    <property type="project" value="TreeGrafter"/>
</dbReference>
<proteinExistence type="predicted"/>
<feature type="domain" description="Glycosyl hydrolase family 13 catalytic" evidence="1">
    <location>
        <begin position="11"/>
        <end position="485"/>
    </location>
</feature>
<dbReference type="Gene3D" id="3.20.20.80">
    <property type="entry name" value="Glycosidases"/>
    <property type="match status" value="1"/>
</dbReference>
<protein>
    <submittedName>
        <fullName evidence="2">Malto-oligosyltrehalose synthase</fullName>
    </submittedName>
</protein>
<gene>
    <name evidence="2" type="primary">treY</name>
    <name evidence="2" type="ORF">DQQ10_11855</name>
</gene>
<reference evidence="2 3" key="1">
    <citation type="submission" date="2018-06" db="EMBL/GenBank/DDBJ databases">
        <title>Chryseolinea flavus sp. nov., a member of the phylum Bacteroidetes isolated from soil.</title>
        <authorList>
            <person name="Li Y."/>
            <person name="Wang J."/>
        </authorList>
    </citation>
    <scope>NUCLEOTIDE SEQUENCE [LARGE SCALE GENOMIC DNA]</scope>
    <source>
        <strain evidence="2 3">SDU1-6</strain>
    </source>
</reference>
<dbReference type="Gene3D" id="3.30.1590.10">
    <property type="entry name" value="Maltooligosyl trehalose synthase, domain 2"/>
    <property type="match status" value="1"/>
</dbReference>
<dbReference type="SMART" id="SM00642">
    <property type="entry name" value="Aamy"/>
    <property type="match status" value="1"/>
</dbReference>
<dbReference type="SUPFAM" id="SSF51445">
    <property type="entry name" value="(Trans)glycosidases"/>
    <property type="match status" value="1"/>
</dbReference>
<name>A0A364Y2C9_9BACT</name>
<evidence type="ECO:0000313" key="3">
    <source>
        <dbReference type="Proteomes" id="UP000251889"/>
    </source>
</evidence>
<dbReference type="AlphaFoldDB" id="A0A364Y2C9"/>
<dbReference type="InterPro" id="IPR017853">
    <property type="entry name" value="GH"/>
</dbReference>
<dbReference type="InterPro" id="IPR012767">
    <property type="entry name" value="Trehalose_TreY"/>
</dbReference>
<dbReference type="Gene3D" id="1.10.150.200">
    <property type="entry name" value="Maltooligosyl trehalose synthase, domain 3"/>
    <property type="match status" value="1"/>
</dbReference>
<comment type="caution">
    <text evidence="2">The sequence shown here is derived from an EMBL/GenBank/DDBJ whole genome shotgun (WGS) entry which is preliminary data.</text>
</comment>
<dbReference type="PANTHER" id="PTHR10357:SF216">
    <property type="entry name" value="MALTOOLIGOSYL TREHALOSE SYNTHASE-RELATED"/>
    <property type="match status" value="1"/>
</dbReference>
<dbReference type="NCBIfam" id="TIGR02401">
    <property type="entry name" value="trehalose_TreY"/>
    <property type="match status" value="1"/>
</dbReference>
<dbReference type="Gene3D" id="1.10.10.470">
    <property type="entry name" value="Maltooligosyl trehalose synthase, domain 4"/>
    <property type="match status" value="1"/>
</dbReference>
<dbReference type="CDD" id="cd11336">
    <property type="entry name" value="AmyAc_MTSase"/>
    <property type="match status" value="1"/>
</dbReference>
<dbReference type="OrthoDB" id="9811841at2"/>
<sequence length="890" mass="103454">MSDNIMHIPSSTYRIQFNKDFTFKNLLEILPYLESLGISTIYASPILHSTPGSMHGYDVTDPHSIDPEIGTEAELYKLAAELQIRKMAWIQDIVPNHMAFSPDNHRLMDVLERREDSPYYEYFDIDWHHQTTSLTGKVMIPILGNILDDCVANGEVKIVLSQHGVFVNYFENFYPLSIPGYEMLIHADASQTIRLVLKEFIKMSTAYEDLEGWENYKRNFFDGFGFKDVLQQVLDGINSNPRMLMDVLATQFYRLQFWKISEQEINYRRFFTVNSLICLQMERDDVFNDYHKYLKTLWEAKIIQGFRIDHIDGLNNPTAYIGKLRKLFGSDAYIIAEKILEGNEALPQHWDIEGTSGYEFLAHVSQLFTDRHGARQILGFYHTLVPHISTYRELVSQNKQLILEKHMGGEWDNLVSHFFLLDLQSDFKRERIKTALGILMMSLPVYRIYPETLPLALDDRRYIEEAFVAASSVVSDVSNELDYLRSLFLSDTENADERRRIVTFLRRMMQFTGPLTAKGVEDTTFYIYSPLLSHDEVGDSPSTLGISIQKFHEKMHARQRFTPLSLNATATHDTKRGEDSRLRLNIISELPEEWQQKVAEWLSLTKKYQIIVDGKEAPDVNECYFIFQSLVGGFPETFEVTEEFISRLKAYMTKVGREAKVNTSWEKPNEAYENACAEFIQRILNDEAFLSSFISFQKIITKYSNVYALGQTLIKMTAPGIPDFYQGNTLWDLSFVDPDNRRAVDYSIRQNYLQQIANLELENKEDLWKYLHKECGTGLQKMFLTWKTLHFRKENNDVFVHGAYLPLMLFGSERSAIAYMRHHEKKWVLVVAALNVVRFLDRWDAMAVMLPDHAPRHWRNILTGENLLIDRQFSLTAAFSKFPVALLVSE</sequence>
<keyword evidence="3" id="KW-1185">Reference proteome</keyword>
<evidence type="ECO:0000259" key="1">
    <source>
        <dbReference type="SMART" id="SM00642"/>
    </source>
</evidence>
<dbReference type="InterPro" id="IPR006047">
    <property type="entry name" value="GH13_cat_dom"/>
</dbReference>
<dbReference type="GO" id="GO:0030980">
    <property type="term" value="P:alpha-glucan catabolic process"/>
    <property type="evidence" value="ECO:0007669"/>
    <property type="project" value="TreeGrafter"/>
</dbReference>
<dbReference type="EMBL" id="QMFY01000005">
    <property type="protein sequence ID" value="RAW00930.1"/>
    <property type="molecule type" value="Genomic_DNA"/>
</dbReference>
<dbReference type="GO" id="GO:0005992">
    <property type="term" value="P:trehalose biosynthetic process"/>
    <property type="evidence" value="ECO:0007669"/>
    <property type="project" value="TreeGrafter"/>
</dbReference>
<dbReference type="PANTHER" id="PTHR10357">
    <property type="entry name" value="ALPHA-AMYLASE FAMILY MEMBER"/>
    <property type="match status" value="1"/>
</dbReference>
<accession>A0A364Y2C9</accession>
<dbReference type="RefSeq" id="WP_112747086.1">
    <property type="nucleotide sequence ID" value="NZ_QMFY01000005.1"/>
</dbReference>
<dbReference type="Pfam" id="PF00128">
    <property type="entry name" value="Alpha-amylase"/>
    <property type="match status" value="1"/>
</dbReference>
<organism evidence="2 3">
    <name type="scientific">Pseudochryseolinea flava</name>
    <dbReference type="NCBI Taxonomy" id="2059302"/>
    <lineage>
        <taxon>Bacteria</taxon>
        <taxon>Pseudomonadati</taxon>
        <taxon>Bacteroidota</taxon>
        <taxon>Cytophagia</taxon>
        <taxon>Cytophagales</taxon>
        <taxon>Fulvivirgaceae</taxon>
        <taxon>Pseudochryseolinea</taxon>
    </lineage>
</organism>
<dbReference type="InterPro" id="IPR013797">
    <property type="entry name" value="Maltooligo_trehalose_synth_4"/>
</dbReference>